<protein>
    <submittedName>
        <fullName evidence="2">Uncharacterized protein</fullName>
    </submittedName>
</protein>
<dbReference type="EMBL" id="CDMY01000695">
    <property type="protein sequence ID" value="CEM30286.1"/>
    <property type="molecule type" value="Genomic_DNA"/>
</dbReference>
<evidence type="ECO:0000256" key="1">
    <source>
        <dbReference type="SAM" id="MobiDB-lite"/>
    </source>
</evidence>
<dbReference type="VEuPathDB" id="CryptoDB:Vbra_18052"/>
<reference evidence="2 3" key="1">
    <citation type="submission" date="2014-11" db="EMBL/GenBank/DDBJ databases">
        <authorList>
            <person name="Zhu J."/>
            <person name="Qi W."/>
            <person name="Song R."/>
        </authorList>
    </citation>
    <scope>NUCLEOTIDE SEQUENCE [LARGE SCALE GENOMIC DNA]</scope>
</reference>
<dbReference type="AlphaFoldDB" id="A0A0G4GK52"/>
<keyword evidence="3" id="KW-1185">Reference proteome</keyword>
<feature type="region of interest" description="Disordered" evidence="1">
    <location>
        <begin position="14"/>
        <end position="34"/>
    </location>
</feature>
<proteinExistence type="predicted"/>
<dbReference type="Proteomes" id="UP000041254">
    <property type="component" value="Unassembled WGS sequence"/>
</dbReference>
<feature type="compositionally biased region" description="Low complexity" evidence="1">
    <location>
        <begin position="78"/>
        <end position="91"/>
    </location>
</feature>
<name>A0A0G4GK52_VITBC</name>
<evidence type="ECO:0000313" key="3">
    <source>
        <dbReference type="Proteomes" id="UP000041254"/>
    </source>
</evidence>
<dbReference type="InParanoid" id="A0A0G4GK52"/>
<sequence length="163" mass="16540">MGNILLSCCEDSYVQKGHRASPTDEGGISAGGALKDASKDLKDEKKKSVTFPAGSEVAFLQAALTKANQGSTGSPQASESSPNTSGTGTTPYLTPMGHGEADKTPGSKQTAGGRVEDTPAHLAAPTPSHIEAGSPISPSQWGGEMYSTYGGARTLEGEGGWQG</sequence>
<evidence type="ECO:0000313" key="2">
    <source>
        <dbReference type="EMBL" id="CEM30286.1"/>
    </source>
</evidence>
<organism evidence="2 3">
    <name type="scientific">Vitrella brassicaformis (strain CCMP3155)</name>
    <dbReference type="NCBI Taxonomy" id="1169540"/>
    <lineage>
        <taxon>Eukaryota</taxon>
        <taxon>Sar</taxon>
        <taxon>Alveolata</taxon>
        <taxon>Colpodellida</taxon>
        <taxon>Vitrellaceae</taxon>
        <taxon>Vitrella</taxon>
    </lineage>
</organism>
<feature type="compositionally biased region" description="Polar residues" evidence="1">
    <location>
        <begin position="66"/>
        <end position="77"/>
    </location>
</feature>
<gene>
    <name evidence="2" type="ORF">Vbra_18052</name>
</gene>
<feature type="region of interest" description="Disordered" evidence="1">
    <location>
        <begin position="66"/>
        <end position="163"/>
    </location>
</feature>
<accession>A0A0G4GK52</accession>